<dbReference type="SUPFAM" id="SSF103473">
    <property type="entry name" value="MFS general substrate transporter"/>
    <property type="match status" value="1"/>
</dbReference>
<feature type="compositionally biased region" description="Basic and acidic residues" evidence="6">
    <location>
        <begin position="196"/>
        <end position="222"/>
    </location>
</feature>
<evidence type="ECO:0000313" key="8">
    <source>
        <dbReference type="EMBL" id="APU17671.1"/>
    </source>
</evidence>
<proteinExistence type="predicted"/>
<feature type="region of interest" description="Disordered" evidence="6">
    <location>
        <begin position="712"/>
        <end position="759"/>
    </location>
</feature>
<feature type="transmembrane region" description="Helical" evidence="7">
    <location>
        <begin position="391"/>
        <end position="409"/>
    </location>
</feature>
<evidence type="ECO:0000256" key="5">
    <source>
        <dbReference type="ARBA" id="ARBA00023136"/>
    </source>
</evidence>
<feature type="compositionally biased region" description="Basic and acidic residues" evidence="6">
    <location>
        <begin position="1"/>
        <end position="32"/>
    </location>
</feature>
<evidence type="ECO:0000256" key="7">
    <source>
        <dbReference type="SAM" id="Phobius"/>
    </source>
</evidence>
<dbReference type="KEGG" id="acad:UA74_28350"/>
<feature type="compositionally biased region" description="Basic and acidic residues" evidence="6">
    <location>
        <begin position="39"/>
        <end position="48"/>
    </location>
</feature>
<dbReference type="Pfam" id="PF07690">
    <property type="entry name" value="MFS_1"/>
    <property type="match status" value="1"/>
</dbReference>
<feature type="transmembrane region" description="Helical" evidence="7">
    <location>
        <begin position="568"/>
        <end position="588"/>
    </location>
</feature>
<keyword evidence="5 7" id="KW-0472">Membrane</keyword>
<evidence type="ECO:0000256" key="1">
    <source>
        <dbReference type="ARBA" id="ARBA00004651"/>
    </source>
</evidence>
<feature type="transmembrane region" description="Helical" evidence="7">
    <location>
        <begin position="457"/>
        <end position="477"/>
    </location>
</feature>
<keyword evidence="9" id="KW-1185">Reference proteome</keyword>
<reference evidence="9" key="1">
    <citation type="submission" date="2016-06" db="EMBL/GenBank/DDBJ databases">
        <title>Complete genome sequence of Actinoalloteichus fjordicus DSM 46855 (=ADI127-17), type strain of the new species Actinoalloteichus fjordicus.</title>
        <authorList>
            <person name="Ruckert C."/>
            <person name="Nouioui I."/>
            <person name="Willmese J."/>
            <person name="van Wezel G."/>
            <person name="Klenk H.-P."/>
            <person name="Kalinowski J."/>
            <person name="Zotchev S.B."/>
        </authorList>
    </citation>
    <scope>NUCLEOTIDE SEQUENCE [LARGE SCALE GENOMIC DNA]</scope>
    <source>
        <strain evidence="9">ADI127-7</strain>
    </source>
</reference>
<feature type="transmembrane region" description="Helical" evidence="7">
    <location>
        <begin position="483"/>
        <end position="504"/>
    </location>
</feature>
<feature type="region of interest" description="Disordered" evidence="6">
    <location>
        <begin position="1"/>
        <end position="283"/>
    </location>
</feature>
<feature type="transmembrane region" description="Helical" evidence="7">
    <location>
        <begin position="600"/>
        <end position="618"/>
    </location>
</feature>
<feature type="transmembrane region" description="Helical" evidence="7">
    <location>
        <begin position="530"/>
        <end position="556"/>
    </location>
</feature>
<feature type="compositionally biased region" description="Basic and acidic residues" evidence="6">
    <location>
        <begin position="55"/>
        <end position="189"/>
    </location>
</feature>
<feature type="transmembrane region" description="Helical" evidence="7">
    <location>
        <begin position="360"/>
        <end position="379"/>
    </location>
</feature>
<keyword evidence="2" id="KW-1003">Cell membrane</keyword>
<dbReference type="PANTHER" id="PTHR23513:SF18">
    <property type="entry name" value="INTEGRAL MEMBRANE PROTEIN"/>
    <property type="match status" value="1"/>
</dbReference>
<dbReference type="InterPro" id="IPR011701">
    <property type="entry name" value="MFS"/>
</dbReference>
<protein>
    <submittedName>
        <fullName evidence="8">Arabinose efflux permease family protein</fullName>
    </submittedName>
</protein>
<dbReference type="Proteomes" id="UP000185511">
    <property type="component" value="Chromosome"/>
</dbReference>
<dbReference type="InterPro" id="IPR036259">
    <property type="entry name" value="MFS_trans_sf"/>
</dbReference>
<organism evidence="8 9">
    <name type="scientific">Actinoalloteichus fjordicus</name>
    <dbReference type="NCBI Taxonomy" id="1612552"/>
    <lineage>
        <taxon>Bacteria</taxon>
        <taxon>Bacillati</taxon>
        <taxon>Actinomycetota</taxon>
        <taxon>Actinomycetes</taxon>
        <taxon>Pseudonocardiales</taxon>
        <taxon>Pseudonocardiaceae</taxon>
        <taxon>Actinoalloteichus</taxon>
    </lineage>
</organism>
<evidence type="ECO:0000256" key="6">
    <source>
        <dbReference type="SAM" id="MobiDB-lite"/>
    </source>
</evidence>
<evidence type="ECO:0000313" key="9">
    <source>
        <dbReference type="Proteomes" id="UP000185511"/>
    </source>
</evidence>
<dbReference type="EMBL" id="CP016076">
    <property type="protein sequence ID" value="APU17671.1"/>
    <property type="molecule type" value="Genomic_DNA"/>
</dbReference>
<dbReference type="CDD" id="cd06173">
    <property type="entry name" value="MFS_MefA_like"/>
    <property type="match status" value="1"/>
</dbReference>
<sequence>MLRPSRRTEIEHHDGPSRDDAAETRSARETPTRRQPPVRSRDRYEPSPRRRRPARYADEYDHDDLSYREDYDRRDARSAPDRDDRRRDDRYEDDRRRDRDEDGRSYREHDRRDRRDDRPRSDERYDDRYADDYDDRYDDRPRRRTDEPRGRSPRGSDRADERPAYADRPDDREWDDDHRDHHGDGDRDRRRAPRRTRPDHDRHPDRRDAGRDDYRDDHRDDYRSDEDDEPRRAASGTRRLRSRDEPADEAERPGRPVVPVHRTDVPPDDAPDDAAEHAEHLRGPKKLTVTRVAMYRSRQLTGQAFQAFRRAAHADGADKSGLNRLTYAVMMNYAVDAAIAVALANTLFFSAATGESRGRVALYLLITVAPFALIAPVIGPALDRLQRGRRIALAMSFATRVTLLAMMAVNFDSWLLYPAALGSMVMSKSFGVLKGAVTPRVLPSEITLVETNARLNIFGLAAGGVFGALASGLAAVFDSSGALWFAVLLAGAGTVLCLRIPAWVEVTEGEVPASLSAGPRKARRQPMGPSVIVGLWGSGTARTLTGFLTFFAAFVVKAETEESAGVQVMLLGLIVGAAGLGNFVGNGVGARLRMGRPHQVIVVSVSAALATTVFAAIVPGILTAALVALVGSTASALAKISLDSVVQRETSEESRASAFGRSETILQLAWVFGGVLGLLLPPSYWIGFTVLSVLLVLGLVQTVLAGNGRSLLPSRGFRPTQPPQGRRESPGRPQLGRGRSDAATPGSPSAATIEAPPDR</sequence>
<comment type="subcellular location">
    <subcellularLocation>
        <location evidence="1">Cell membrane</location>
        <topology evidence="1">Multi-pass membrane protein</topology>
    </subcellularLocation>
</comment>
<evidence type="ECO:0000256" key="3">
    <source>
        <dbReference type="ARBA" id="ARBA00022692"/>
    </source>
</evidence>
<evidence type="ECO:0000256" key="2">
    <source>
        <dbReference type="ARBA" id="ARBA00022475"/>
    </source>
</evidence>
<dbReference type="Gene3D" id="1.20.1250.20">
    <property type="entry name" value="MFS general substrate transporter like domains"/>
    <property type="match status" value="1"/>
</dbReference>
<dbReference type="GO" id="GO:0022857">
    <property type="term" value="F:transmembrane transporter activity"/>
    <property type="evidence" value="ECO:0007669"/>
    <property type="project" value="InterPro"/>
</dbReference>
<evidence type="ECO:0000256" key="4">
    <source>
        <dbReference type="ARBA" id="ARBA00022989"/>
    </source>
</evidence>
<feature type="compositionally biased region" description="Basic and acidic residues" evidence="6">
    <location>
        <begin position="242"/>
        <end position="254"/>
    </location>
</feature>
<accession>A0AAC9LH97</accession>
<feature type="transmembrane region" description="Helical" evidence="7">
    <location>
        <begin position="333"/>
        <end position="354"/>
    </location>
</feature>
<dbReference type="GO" id="GO:0005886">
    <property type="term" value="C:plasma membrane"/>
    <property type="evidence" value="ECO:0007669"/>
    <property type="project" value="UniProtKB-SubCell"/>
</dbReference>
<gene>
    <name evidence="8" type="ORF">UA74_28350</name>
</gene>
<dbReference type="PANTHER" id="PTHR23513">
    <property type="entry name" value="INTEGRAL MEMBRANE EFFLUX PROTEIN-RELATED"/>
    <property type="match status" value="1"/>
</dbReference>
<dbReference type="AlphaFoldDB" id="A0AAC9LH97"/>
<keyword evidence="4 7" id="KW-1133">Transmembrane helix</keyword>
<name>A0AAC9LH97_9PSEU</name>
<feature type="transmembrane region" description="Helical" evidence="7">
    <location>
        <begin position="686"/>
        <end position="705"/>
    </location>
</feature>
<keyword evidence="3 7" id="KW-0812">Transmembrane</keyword>